<organism evidence="9 10">
    <name type="scientific">Mycolicibacterium brisbanense</name>
    <dbReference type="NCBI Taxonomy" id="146020"/>
    <lineage>
        <taxon>Bacteria</taxon>
        <taxon>Bacillati</taxon>
        <taxon>Actinomycetota</taxon>
        <taxon>Actinomycetes</taxon>
        <taxon>Mycobacteriales</taxon>
        <taxon>Mycobacteriaceae</taxon>
        <taxon>Mycolicibacterium</taxon>
    </lineage>
</organism>
<dbReference type="GO" id="GO:0005886">
    <property type="term" value="C:plasma membrane"/>
    <property type="evidence" value="ECO:0007669"/>
    <property type="project" value="UniProtKB-SubCell"/>
</dbReference>
<evidence type="ECO:0000256" key="1">
    <source>
        <dbReference type="ARBA" id="ARBA00002249"/>
    </source>
</evidence>
<feature type="transmembrane region" description="Helical" evidence="8">
    <location>
        <begin position="169"/>
        <end position="191"/>
    </location>
</feature>
<evidence type="ECO:0000313" key="10">
    <source>
        <dbReference type="Proteomes" id="UP000069620"/>
    </source>
</evidence>
<evidence type="ECO:0000256" key="8">
    <source>
        <dbReference type="SAM" id="Phobius"/>
    </source>
</evidence>
<evidence type="ECO:0000256" key="4">
    <source>
        <dbReference type="ARBA" id="ARBA00022475"/>
    </source>
</evidence>
<dbReference type="Pfam" id="PF13520">
    <property type="entry name" value="AA_permease_2"/>
    <property type="match status" value="1"/>
</dbReference>
<dbReference type="PIRSF" id="PIRSF006060">
    <property type="entry name" value="AA_transporter"/>
    <property type="match status" value="1"/>
</dbReference>
<keyword evidence="7 8" id="KW-0472">Membrane</keyword>
<sequence length="480" mass="50107">MTEQDPAPFAVGVPGPTPAGRVAYQQELHRALSMKENILITLSAVTPASSVFIIVPTILLGVGGASVLTMLVGGFAAVFVALCYAELAATYPITGGEYTWAARLLGKPVGFAIFMLTLVSAVLIIAVIALGTGEYLGVAWEGLGGKWIGVAVIVVTTFVALLNIRTNAWVTGIFLAVEIAAVAVVAVLGFVHVERGPAEFLHAQVATGGVLANVGVGAVVALVPVALFAYNGYGAAIYYVEETKNAAKNIGRVIIVCLFVTVAVEIIPLAAVVLGAPSMTELLSSDAPMNYFLVARGGATLNVVVSIGIAIAIINAVIAIILQVARQLFASARDRSWPDPIDRVLSAVHPKLHTPVAATLVVGACAVLAASFVPLDWLITATGAGVVAIYLAVALAALRLRRPGARTSAGYRMPLWPLPPIVVIAMMAYVTYQLAVSALSQLIVAAATIVIGAVYYYAFIHPRRGERWQLADPIIEVDDL</sequence>
<feature type="transmembrane region" description="Helical" evidence="8">
    <location>
        <begin position="38"/>
        <end position="59"/>
    </location>
</feature>
<feature type="transmembrane region" description="Helical" evidence="8">
    <location>
        <begin position="143"/>
        <end position="162"/>
    </location>
</feature>
<dbReference type="STRING" id="146020.RMCB_4716"/>
<reference evidence="10" key="2">
    <citation type="submission" date="2016-02" db="EMBL/GenBank/DDBJ databases">
        <title>Draft genome sequence of five rapidly growing Mycobacterium species.</title>
        <authorList>
            <person name="Katahira K."/>
            <person name="Gotou Y."/>
            <person name="Iida K."/>
            <person name="Ogura Y."/>
            <person name="Hayashi T."/>
        </authorList>
    </citation>
    <scope>NUCLEOTIDE SEQUENCE [LARGE SCALE GENOMIC DNA]</scope>
    <source>
        <strain evidence="10">JCM15654</strain>
    </source>
</reference>
<feature type="transmembrane region" description="Helical" evidence="8">
    <location>
        <begin position="352"/>
        <end position="372"/>
    </location>
</feature>
<dbReference type="PANTHER" id="PTHR42770">
    <property type="entry name" value="AMINO ACID TRANSPORTER-RELATED"/>
    <property type="match status" value="1"/>
</dbReference>
<comment type="function">
    <text evidence="1">Probable amino-acid or metabolite transport protein.</text>
</comment>
<gene>
    <name evidence="9" type="ORF">RMCB_4716</name>
</gene>
<feature type="transmembrane region" description="Helical" evidence="8">
    <location>
        <begin position="109"/>
        <end position="131"/>
    </location>
</feature>
<dbReference type="GO" id="GO:0022857">
    <property type="term" value="F:transmembrane transporter activity"/>
    <property type="evidence" value="ECO:0007669"/>
    <property type="project" value="InterPro"/>
</dbReference>
<protein>
    <submittedName>
        <fullName evidence="9">Amino acid transporter</fullName>
    </submittedName>
</protein>
<dbReference type="InterPro" id="IPR050367">
    <property type="entry name" value="APC_superfamily"/>
</dbReference>
<feature type="transmembrane region" description="Helical" evidence="8">
    <location>
        <begin position="410"/>
        <end position="432"/>
    </location>
</feature>
<feature type="transmembrane region" description="Helical" evidence="8">
    <location>
        <begin position="65"/>
        <end position="88"/>
    </location>
</feature>
<keyword evidence="6 8" id="KW-1133">Transmembrane helix</keyword>
<evidence type="ECO:0000313" key="9">
    <source>
        <dbReference type="EMBL" id="GAS90620.1"/>
    </source>
</evidence>
<keyword evidence="5 8" id="KW-0812">Transmembrane</keyword>
<feature type="transmembrane region" description="Helical" evidence="8">
    <location>
        <begin position="378"/>
        <end position="398"/>
    </location>
</feature>
<keyword evidence="10" id="KW-1185">Reference proteome</keyword>
<feature type="transmembrane region" description="Helical" evidence="8">
    <location>
        <begin position="253"/>
        <end position="279"/>
    </location>
</feature>
<dbReference type="PANTHER" id="PTHR42770:SF7">
    <property type="entry name" value="MEMBRANE PROTEIN"/>
    <property type="match status" value="1"/>
</dbReference>
<name>A0A124E0I7_9MYCO</name>
<dbReference type="Proteomes" id="UP000069620">
    <property type="component" value="Unassembled WGS sequence"/>
</dbReference>
<feature type="transmembrane region" description="Helical" evidence="8">
    <location>
        <begin position="299"/>
        <end position="325"/>
    </location>
</feature>
<evidence type="ECO:0000256" key="7">
    <source>
        <dbReference type="ARBA" id="ARBA00023136"/>
    </source>
</evidence>
<dbReference type="Gene3D" id="1.20.1740.10">
    <property type="entry name" value="Amino acid/polyamine transporter I"/>
    <property type="match status" value="1"/>
</dbReference>
<dbReference type="AlphaFoldDB" id="A0A124E0I7"/>
<dbReference type="RefSeq" id="WP_062830713.1">
    <property type="nucleotide sequence ID" value="NZ_BCSX01000040.1"/>
</dbReference>
<dbReference type="OrthoDB" id="9762947at2"/>
<keyword evidence="4" id="KW-1003">Cell membrane</keyword>
<reference evidence="10" key="1">
    <citation type="journal article" date="2016" name="Genome Announc.">
        <title>Draft Genome Sequences of Five Rapidly Growing Mycobacterium Species, M. thermoresistibile, M. fortuitum subsp. acetamidolyticum, M. canariasense, M. brisbanense, and M. novocastrense.</title>
        <authorList>
            <person name="Katahira K."/>
            <person name="Ogura Y."/>
            <person name="Gotoh Y."/>
            <person name="Hayashi T."/>
        </authorList>
    </citation>
    <scope>NUCLEOTIDE SEQUENCE [LARGE SCALE GENOMIC DNA]</scope>
    <source>
        <strain evidence="10">JCM15654</strain>
    </source>
</reference>
<feature type="transmembrane region" description="Helical" evidence="8">
    <location>
        <begin position="211"/>
        <end position="233"/>
    </location>
</feature>
<dbReference type="EMBL" id="BCSX01000040">
    <property type="protein sequence ID" value="GAS90620.1"/>
    <property type="molecule type" value="Genomic_DNA"/>
</dbReference>
<evidence type="ECO:0000256" key="5">
    <source>
        <dbReference type="ARBA" id="ARBA00022692"/>
    </source>
</evidence>
<accession>A0A124E0I7</accession>
<feature type="transmembrane region" description="Helical" evidence="8">
    <location>
        <begin position="438"/>
        <end position="459"/>
    </location>
</feature>
<evidence type="ECO:0000256" key="6">
    <source>
        <dbReference type="ARBA" id="ARBA00022989"/>
    </source>
</evidence>
<comment type="subcellular location">
    <subcellularLocation>
        <location evidence="2">Cell membrane</location>
        <topology evidence="2">Multi-pass membrane protein</topology>
    </subcellularLocation>
</comment>
<evidence type="ECO:0000256" key="2">
    <source>
        <dbReference type="ARBA" id="ARBA00004651"/>
    </source>
</evidence>
<evidence type="ECO:0000256" key="3">
    <source>
        <dbReference type="ARBA" id="ARBA00009523"/>
    </source>
</evidence>
<comment type="caution">
    <text evidence="9">The sequence shown here is derived from an EMBL/GenBank/DDBJ whole genome shotgun (WGS) entry which is preliminary data.</text>
</comment>
<comment type="similarity">
    <text evidence="3">Belongs to the amino acid-polyamine-organocation (APC) superfamily.</text>
</comment>
<dbReference type="InterPro" id="IPR002293">
    <property type="entry name" value="AA/rel_permease1"/>
</dbReference>
<proteinExistence type="inferred from homology"/>